<dbReference type="BioCyc" id="PSP1104324:GJSN-2807-MONOMER"/>
<evidence type="ECO:0000313" key="2">
    <source>
        <dbReference type="EMBL" id="AET34245.1"/>
    </source>
</evidence>
<organism evidence="2 3">
    <name type="scientific">Pyrobaculum ferrireducens</name>
    <dbReference type="NCBI Taxonomy" id="1104324"/>
    <lineage>
        <taxon>Archaea</taxon>
        <taxon>Thermoproteota</taxon>
        <taxon>Thermoprotei</taxon>
        <taxon>Thermoproteales</taxon>
        <taxon>Thermoproteaceae</taxon>
        <taxon>Pyrobaculum</taxon>
    </lineage>
</organism>
<dbReference type="HOGENOM" id="CLU_632564_0_0_2"/>
<proteinExistence type="predicted"/>
<dbReference type="eggNOG" id="arCOG03265">
    <property type="taxonomic scope" value="Archaea"/>
</dbReference>
<dbReference type="KEGG" id="pyr:P186_2869"/>
<evidence type="ECO:0000256" key="1">
    <source>
        <dbReference type="SAM" id="Phobius"/>
    </source>
</evidence>
<feature type="transmembrane region" description="Helical" evidence="1">
    <location>
        <begin position="398"/>
        <end position="418"/>
    </location>
</feature>
<keyword evidence="3" id="KW-1185">Reference proteome</keyword>
<sequence>MRQAVYIILLATMALAALIEVRNDLGYPIPNATVCAAGRCAATNTTGVAEVPAGSQVEIYLRNLLVWKTYATGHDVATVRYIDALDIGPLPASGVLVVKMAKLANGTYTDLEIPFTNNTLALSIPVGNINYQLEIYITKVEKYILDKPLHVKTTIWQPQVDLVKLGLVKTCVFRARPPVTEVAIYSGRTPVAAGAEEVVTYMLPMVNYTGAAATEVRTPTGEPYRYIFNPWSLCNSTLVVNATRLVIRAVDSFGAVRNDWAVVVAGQVYKGQAELWVLPGVPYTVTVDAGFAKKTFTVAASHPSEALIVTVENAYLVITYLQPARRVYIMGNYTTSATMPRRVELPPGTYTVVADMGDRNLTYTITLTPGLTAQLVIGQPPAAGAVTQTPASGGGGPALYAFLAVAAVMAAAALYIVVKGTPRRRRLAHGRSRS</sequence>
<dbReference type="GeneID" id="11594468"/>
<reference evidence="2 3" key="1">
    <citation type="journal article" date="2012" name="J. Bacteriol.">
        <title>Complete genome sequence of strain 1860, a crenarchaeon of the genus pyrobaculum able to grow with various electron acceptors.</title>
        <authorList>
            <person name="Mardanov A.V."/>
            <person name="Gumerov V.M."/>
            <person name="Slobodkina G.B."/>
            <person name="Beletsky A.V."/>
            <person name="Bonch-Osmolovskaya E.A."/>
            <person name="Ravin N.V."/>
            <person name="Skryabin K.G."/>
        </authorList>
    </citation>
    <scope>NUCLEOTIDE SEQUENCE [LARGE SCALE GENOMIC DNA]</scope>
    <source>
        <strain evidence="2 3">1860</strain>
    </source>
</reference>
<dbReference type="AlphaFoldDB" id="G7VFN9"/>
<dbReference type="Proteomes" id="UP000005867">
    <property type="component" value="Chromosome"/>
</dbReference>
<name>G7VFN9_9CREN</name>
<accession>G7VFN9</accession>
<keyword evidence="1" id="KW-0812">Transmembrane</keyword>
<evidence type="ECO:0000313" key="3">
    <source>
        <dbReference type="Proteomes" id="UP000005867"/>
    </source>
</evidence>
<dbReference type="EMBL" id="CP003098">
    <property type="protein sequence ID" value="AET34245.1"/>
    <property type="molecule type" value="Genomic_DNA"/>
</dbReference>
<dbReference type="OrthoDB" id="28815at2157"/>
<keyword evidence="1" id="KW-1133">Transmembrane helix</keyword>
<gene>
    <name evidence="2" type="ORF">P186_2869</name>
</gene>
<dbReference type="RefSeq" id="WP_014290070.1">
    <property type="nucleotide sequence ID" value="NC_016645.1"/>
</dbReference>
<protein>
    <submittedName>
        <fullName evidence="2">Uncharacterized protein</fullName>
    </submittedName>
</protein>
<keyword evidence="1" id="KW-0472">Membrane</keyword>